<proteinExistence type="predicted"/>
<dbReference type="AlphaFoldDB" id="A0AAJ0H784"/>
<keyword evidence="3" id="KW-1185">Reference proteome</keyword>
<evidence type="ECO:0000313" key="3">
    <source>
        <dbReference type="Proteomes" id="UP001275084"/>
    </source>
</evidence>
<name>A0AAJ0H784_9PEZI</name>
<dbReference type="PANTHER" id="PTHR33112:SF13">
    <property type="entry name" value="HETEROKARYON INCOMPATIBILITY DOMAIN-CONTAINING PROTEIN"/>
    <property type="match status" value="1"/>
</dbReference>
<dbReference type="EMBL" id="JAUIQD010000008">
    <property type="protein sequence ID" value="KAK3341945.1"/>
    <property type="molecule type" value="Genomic_DNA"/>
</dbReference>
<gene>
    <name evidence="2" type="ORF">B0T25DRAFT_523158</name>
</gene>
<evidence type="ECO:0000259" key="1">
    <source>
        <dbReference type="Pfam" id="PF06985"/>
    </source>
</evidence>
<reference evidence="2" key="1">
    <citation type="journal article" date="2023" name="Mol. Phylogenet. Evol.">
        <title>Genome-scale phylogeny and comparative genomics of the fungal order Sordariales.</title>
        <authorList>
            <person name="Hensen N."/>
            <person name="Bonometti L."/>
            <person name="Westerberg I."/>
            <person name="Brannstrom I.O."/>
            <person name="Guillou S."/>
            <person name="Cros-Aarteil S."/>
            <person name="Calhoun S."/>
            <person name="Haridas S."/>
            <person name="Kuo A."/>
            <person name="Mondo S."/>
            <person name="Pangilinan J."/>
            <person name="Riley R."/>
            <person name="LaButti K."/>
            <person name="Andreopoulos B."/>
            <person name="Lipzen A."/>
            <person name="Chen C."/>
            <person name="Yan M."/>
            <person name="Daum C."/>
            <person name="Ng V."/>
            <person name="Clum A."/>
            <person name="Steindorff A."/>
            <person name="Ohm R.A."/>
            <person name="Martin F."/>
            <person name="Silar P."/>
            <person name="Natvig D.O."/>
            <person name="Lalanne C."/>
            <person name="Gautier V."/>
            <person name="Ament-Velasquez S.L."/>
            <person name="Kruys A."/>
            <person name="Hutchinson M.I."/>
            <person name="Powell A.J."/>
            <person name="Barry K."/>
            <person name="Miller A.N."/>
            <person name="Grigoriev I.V."/>
            <person name="Debuchy R."/>
            <person name="Gladieux P."/>
            <person name="Hiltunen Thoren M."/>
            <person name="Johannesson H."/>
        </authorList>
    </citation>
    <scope>NUCLEOTIDE SEQUENCE</scope>
    <source>
        <strain evidence="2">CBS 955.72</strain>
    </source>
</reference>
<organism evidence="2 3">
    <name type="scientific">Lasiosphaeria hispida</name>
    <dbReference type="NCBI Taxonomy" id="260671"/>
    <lineage>
        <taxon>Eukaryota</taxon>
        <taxon>Fungi</taxon>
        <taxon>Dikarya</taxon>
        <taxon>Ascomycota</taxon>
        <taxon>Pezizomycotina</taxon>
        <taxon>Sordariomycetes</taxon>
        <taxon>Sordariomycetidae</taxon>
        <taxon>Sordariales</taxon>
        <taxon>Lasiosphaeriaceae</taxon>
        <taxon>Lasiosphaeria</taxon>
    </lineage>
</organism>
<evidence type="ECO:0000313" key="2">
    <source>
        <dbReference type="EMBL" id="KAK3341945.1"/>
    </source>
</evidence>
<reference evidence="2" key="2">
    <citation type="submission" date="2023-06" db="EMBL/GenBank/DDBJ databases">
        <authorList>
            <consortium name="Lawrence Berkeley National Laboratory"/>
            <person name="Haridas S."/>
            <person name="Hensen N."/>
            <person name="Bonometti L."/>
            <person name="Westerberg I."/>
            <person name="Brannstrom I.O."/>
            <person name="Guillou S."/>
            <person name="Cros-Aarteil S."/>
            <person name="Calhoun S."/>
            <person name="Kuo A."/>
            <person name="Mondo S."/>
            <person name="Pangilinan J."/>
            <person name="Riley R."/>
            <person name="Labutti K."/>
            <person name="Andreopoulos B."/>
            <person name="Lipzen A."/>
            <person name="Chen C."/>
            <person name="Yanf M."/>
            <person name="Daum C."/>
            <person name="Ng V."/>
            <person name="Clum A."/>
            <person name="Steindorff A."/>
            <person name="Ohm R."/>
            <person name="Martin F."/>
            <person name="Silar P."/>
            <person name="Natvig D."/>
            <person name="Lalanne C."/>
            <person name="Gautier V."/>
            <person name="Ament-Velasquez S.L."/>
            <person name="Kruys A."/>
            <person name="Hutchinson M.I."/>
            <person name="Powell A.J."/>
            <person name="Barry K."/>
            <person name="Miller A.N."/>
            <person name="Grigoriev I.V."/>
            <person name="Debuchy R."/>
            <person name="Gladieux P."/>
            <person name="Thoren M.H."/>
            <person name="Johannesson H."/>
        </authorList>
    </citation>
    <scope>NUCLEOTIDE SEQUENCE</scope>
    <source>
        <strain evidence="2">CBS 955.72</strain>
    </source>
</reference>
<dbReference type="Pfam" id="PF06985">
    <property type="entry name" value="HET"/>
    <property type="match status" value="1"/>
</dbReference>
<dbReference type="PANTHER" id="PTHR33112">
    <property type="entry name" value="DOMAIN PROTEIN, PUTATIVE-RELATED"/>
    <property type="match status" value="1"/>
</dbReference>
<dbReference type="Proteomes" id="UP001275084">
    <property type="component" value="Unassembled WGS sequence"/>
</dbReference>
<feature type="domain" description="Heterokaryon incompatibility" evidence="1">
    <location>
        <begin position="154"/>
        <end position="319"/>
    </location>
</feature>
<dbReference type="InterPro" id="IPR010730">
    <property type="entry name" value="HET"/>
</dbReference>
<comment type="caution">
    <text evidence="2">The sequence shown here is derived from an EMBL/GenBank/DDBJ whole genome shotgun (WGS) entry which is preliminary data.</text>
</comment>
<accession>A0AAJ0H784</accession>
<protein>
    <submittedName>
        <fullName evidence="2">Heterokaryon incompatibility protein-domain-containing protein</fullName>
    </submittedName>
</protein>
<sequence>MVQKKVGKTKTTIEPINKNKLAKLWDSFVAAQPWHDPDVFKVRFEYINSGPSAHQVHISTNSAWAKAWFSLFAEHESVAAQFVPRRPSLWKTTSNETASFIQRWIDECDTSHDCFVPPSPLAGPKRLIRIGKPAAAPEIHIVDTMAVKGSVLRYVALSYCWGDPAIHHQLLTVRANIDDHKKHIDFSSLPRTIQDAITTCGQLNVSYIWVDALCIIQDDDQEKMIEIANMGQIYTNAYLTIAASRAEGANDGFLQPRPSPYFSAPLILPDGTVSEAKWCPFDRGMLGSTKQVVITDGDLRPRPIKQYEPLHQRGWTFQEAMLSKRILLFSTFQPYWVCRKASRSGGDPSPAEFLTALDLDNVIAPPGDTPPDPTQLGRGDPTLQSASDFGYPWPWVAENYSLRVLSVLTDKLFAIHAVKDRYREAGATYLLGIWLENLTIDLLWSTVRQHERSGADLLRFGAGWVRNRITHLPSWSWLAFDGSIRNEIVWHAFYIGKARHRGEVAGHVRLVGRPRADGFGRLVGAPMRLRGRVKRILVVPVAGRGWGGRYQQRECFDVTVWDPAKKAYRVDMMQRASLESRIGVAVFDDFVPPFKKGEGHRSFAVGEEFDVESDFGVEPMFLDCLLVATVGNRQGDRVLGTRPLGYVQTGSGDETAYGLVLGDVDGFDAGRRCRVGLFRGDEGFARYFDGAEEAEFDFV</sequence>